<dbReference type="GO" id="GO:0004497">
    <property type="term" value="F:monooxygenase activity"/>
    <property type="evidence" value="ECO:0007669"/>
    <property type="project" value="UniProtKB-KW"/>
</dbReference>
<dbReference type="Pfam" id="PF03992">
    <property type="entry name" value="ABM"/>
    <property type="match status" value="1"/>
</dbReference>
<dbReference type="Gene3D" id="3.30.70.100">
    <property type="match status" value="1"/>
</dbReference>
<accession>A0ABR6HKW5</accession>
<dbReference type="InterPro" id="IPR007138">
    <property type="entry name" value="ABM_dom"/>
</dbReference>
<feature type="domain" description="ABM" evidence="1">
    <location>
        <begin position="4"/>
        <end position="74"/>
    </location>
</feature>
<organism evidence="2 3">
    <name type="scientific">Limimaricola variabilis</name>
    <dbReference type="NCBI Taxonomy" id="1492771"/>
    <lineage>
        <taxon>Bacteria</taxon>
        <taxon>Pseudomonadati</taxon>
        <taxon>Pseudomonadota</taxon>
        <taxon>Alphaproteobacteria</taxon>
        <taxon>Rhodobacterales</taxon>
        <taxon>Paracoccaceae</taxon>
        <taxon>Limimaricola</taxon>
    </lineage>
</organism>
<dbReference type="Proteomes" id="UP000576152">
    <property type="component" value="Unassembled WGS sequence"/>
</dbReference>
<protein>
    <submittedName>
        <fullName evidence="2">Quinol monooxygenase YgiN</fullName>
    </submittedName>
</protein>
<evidence type="ECO:0000259" key="1">
    <source>
        <dbReference type="Pfam" id="PF03992"/>
    </source>
</evidence>
<gene>
    <name evidence="2" type="ORF">FHS00_000642</name>
</gene>
<keyword evidence="2" id="KW-0503">Monooxygenase</keyword>
<sequence>MGLLVEYSLAEGQSEAQTAALQDLVSGLKAEGVEGFSYTGYATEDPTRFIGVLEFEDDAGKQRFLDSRAFAAYRDGARPRFTAPPKTTPISRVASTLD</sequence>
<dbReference type="SUPFAM" id="SSF54909">
    <property type="entry name" value="Dimeric alpha+beta barrel"/>
    <property type="match status" value="1"/>
</dbReference>
<dbReference type="EMBL" id="JACIBX010000002">
    <property type="protein sequence ID" value="MBB3711080.1"/>
    <property type="molecule type" value="Genomic_DNA"/>
</dbReference>
<evidence type="ECO:0000313" key="3">
    <source>
        <dbReference type="Proteomes" id="UP000576152"/>
    </source>
</evidence>
<keyword evidence="2" id="KW-0560">Oxidoreductase</keyword>
<keyword evidence="3" id="KW-1185">Reference proteome</keyword>
<name>A0ABR6HKW5_9RHOB</name>
<dbReference type="InterPro" id="IPR011008">
    <property type="entry name" value="Dimeric_a/b-barrel"/>
</dbReference>
<evidence type="ECO:0000313" key="2">
    <source>
        <dbReference type="EMBL" id="MBB3711080.1"/>
    </source>
</evidence>
<dbReference type="RefSeq" id="WP_183469851.1">
    <property type="nucleotide sequence ID" value="NZ_JACIBX010000002.1"/>
</dbReference>
<reference evidence="2 3" key="1">
    <citation type="submission" date="2020-08" db="EMBL/GenBank/DDBJ databases">
        <title>Genomic Encyclopedia of Type Strains, Phase III (KMG-III): the genomes of soil and plant-associated and newly described type strains.</title>
        <authorList>
            <person name="Whitman W."/>
        </authorList>
    </citation>
    <scope>NUCLEOTIDE SEQUENCE [LARGE SCALE GENOMIC DNA]</scope>
    <source>
        <strain evidence="2 3">CECT 8572</strain>
    </source>
</reference>
<comment type="caution">
    <text evidence="2">The sequence shown here is derived from an EMBL/GenBank/DDBJ whole genome shotgun (WGS) entry which is preliminary data.</text>
</comment>
<proteinExistence type="predicted"/>